<evidence type="ECO:0000313" key="9">
    <source>
        <dbReference type="Proteomes" id="UP000678499"/>
    </source>
</evidence>
<dbReference type="PANTHER" id="PTHR13353:SF5">
    <property type="entry name" value="TRANSMEMBRANE PROTEIN 19"/>
    <property type="match status" value="1"/>
</dbReference>
<dbReference type="EMBL" id="OA882639">
    <property type="protein sequence ID" value="CAD7276333.1"/>
    <property type="molecule type" value="Genomic_DNA"/>
</dbReference>
<comment type="subcellular location">
    <subcellularLocation>
        <location evidence="1">Membrane</location>
        <topology evidence="1">Multi-pass membrane protein</topology>
    </subcellularLocation>
</comment>
<evidence type="ECO:0000256" key="2">
    <source>
        <dbReference type="ARBA" id="ARBA00009012"/>
    </source>
</evidence>
<feature type="transmembrane region" description="Helical" evidence="7">
    <location>
        <begin position="96"/>
        <end position="119"/>
    </location>
</feature>
<keyword evidence="4 7" id="KW-0812">Transmembrane</keyword>
<accession>A0A7R9GCV4</accession>
<keyword evidence="5 7" id="KW-1133">Transmembrane helix</keyword>
<evidence type="ECO:0000256" key="1">
    <source>
        <dbReference type="ARBA" id="ARBA00004141"/>
    </source>
</evidence>
<gene>
    <name evidence="8" type="ORF">NMOB1V02_LOCUS4100</name>
</gene>
<proteinExistence type="inferred from homology"/>
<evidence type="ECO:0000256" key="3">
    <source>
        <dbReference type="ARBA" id="ARBA00014258"/>
    </source>
</evidence>
<keyword evidence="9" id="KW-1185">Reference proteome</keyword>
<evidence type="ECO:0000256" key="5">
    <source>
        <dbReference type="ARBA" id="ARBA00022989"/>
    </source>
</evidence>
<feature type="transmembrane region" description="Helical" evidence="7">
    <location>
        <begin position="26"/>
        <end position="45"/>
    </location>
</feature>
<evidence type="ECO:0000313" key="8">
    <source>
        <dbReference type="EMBL" id="CAD7276333.1"/>
    </source>
</evidence>
<dbReference type="EMBL" id="CAJPEX010000602">
    <property type="protein sequence ID" value="CAG0916485.1"/>
    <property type="molecule type" value="Genomic_DNA"/>
</dbReference>
<dbReference type="PANTHER" id="PTHR13353">
    <property type="entry name" value="TRANSMEMBRANE PROTEIN 19"/>
    <property type="match status" value="1"/>
</dbReference>
<evidence type="ECO:0000256" key="4">
    <source>
        <dbReference type="ARBA" id="ARBA00022692"/>
    </source>
</evidence>
<feature type="transmembrane region" description="Helical" evidence="7">
    <location>
        <begin position="65"/>
        <end position="84"/>
    </location>
</feature>
<sequence>MADETCKIIGGVGLIRDAKRRRRADMYAVLAFGLLLQFSGLFWLVNSYYSYSEVEDGDPSLGIPAYRWLFAVIMPVMLSSYGYYKRSLNFTGAFTALFVGFFIGLSSFCFSASLIAFFITSSRVTKYGAKIKRGIEGDFKEGGQRNWCQVVSNGAMAAELAILYLIDVGVGERPVDFIEDYRPSYMGMAILGAVACVNGDTWASELGTIVSTTSCRLVTTGRMVPRGTNGGVTLGGLVFSLLGGLVVGFAYYVALITCLSPRVLAASPRQWPIVLVGGLGGLTGSLIDSLLGATLQFSGVDETSGKIVEKPGEKVKRISGIPLLDNCSVNLVSSVVNAFLVAEICKYGWS</sequence>
<keyword evidence="6 7" id="KW-0472">Membrane</keyword>
<reference evidence="8" key="1">
    <citation type="submission" date="2020-11" db="EMBL/GenBank/DDBJ databases">
        <authorList>
            <person name="Tran Van P."/>
        </authorList>
    </citation>
    <scope>NUCLEOTIDE SEQUENCE</scope>
</reference>
<dbReference type="AlphaFoldDB" id="A0A7R9GCV4"/>
<comment type="similarity">
    <text evidence="2">Belongs to the TMEM19 family.</text>
</comment>
<dbReference type="OrthoDB" id="30881at2759"/>
<evidence type="ECO:0000256" key="6">
    <source>
        <dbReference type="ARBA" id="ARBA00023136"/>
    </source>
</evidence>
<evidence type="ECO:0000256" key="7">
    <source>
        <dbReference type="SAM" id="Phobius"/>
    </source>
</evidence>
<dbReference type="GO" id="GO:0016020">
    <property type="term" value="C:membrane"/>
    <property type="evidence" value="ECO:0007669"/>
    <property type="project" value="UniProtKB-SubCell"/>
</dbReference>
<protein>
    <recommendedName>
        <fullName evidence="3">Transmembrane protein 19</fullName>
    </recommendedName>
</protein>
<feature type="transmembrane region" description="Helical" evidence="7">
    <location>
        <begin position="232"/>
        <end position="254"/>
    </location>
</feature>
<name>A0A7R9GCV4_9CRUS</name>
<dbReference type="InterPro" id="IPR002794">
    <property type="entry name" value="DUF92_TMEM19"/>
</dbReference>
<dbReference type="Pfam" id="PF01940">
    <property type="entry name" value="DUF92"/>
    <property type="match status" value="1"/>
</dbReference>
<dbReference type="Proteomes" id="UP000678499">
    <property type="component" value="Unassembled WGS sequence"/>
</dbReference>
<organism evidence="8">
    <name type="scientific">Notodromas monacha</name>
    <dbReference type="NCBI Taxonomy" id="399045"/>
    <lineage>
        <taxon>Eukaryota</taxon>
        <taxon>Metazoa</taxon>
        <taxon>Ecdysozoa</taxon>
        <taxon>Arthropoda</taxon>
        <taxon>Crustacea</taxon>
        <taxon>Oligostraca</taxon>
        <taxon>Ostracoda</taxon>
        <taxon>Podocopa</taxon>
        <taxon>Podocopida</taxon>
        <taxon>Cypridocopina</taxon>
        <taxon>Cypridoidea</taxon>
        <taxon>Cyprididae</taxon>
        <taxon>Notodromas</taxon>
    </lineage>
</organism>